<dbReference type="EMBL" id="PVTF01000008">
    <property type="protein sequence ID" value="PRY38887.1"/>
    <property type="molecule type" value="Genomic_DNA"/>
</dbReference>
<dbReference type="SUPFAM" id="SSF55347">
    <property type="entry name" value="Glyceraldehyde-3-phosphate dehydrogenase-like, C-terminal domain"/>
    <property type="match status" value="1"/>
</dbReference>
<keyword evidence="4" id="KW-1185">Reference proteome</keyword>
<sequence length="376" mass="38418">MRSEEAPGDDDGRRIGVGVVGLSASGGWGAGAHLPAMAEAGGFELRGLVAGSEASGRVASQVHGAPKYASVEQLAAADDIDLVVVTVKTPRHRELVLPAAAAGKPVFCEWPFAVDHREAEELASAAAGLHTFVGLQGRSSPTFRWLADLVAQGYVGTVLSATVLSSAAEWGSPVSERELYLLDRDQGAAMLGIAFGHAIDPVLMVLGELRDVVATTATRRPEIPLGGTGRVVPMTAADQIAISGSLPGGAVLSAHQRGGTASGPGFSVTVDGTEGTLVATAADHPHIAPVTVRGARGGLPLATLTPPTGYDAFPGLAGSPIHTLAHAYAGIREELRGGARLVPDFAHAVRRHRLLDAISDSAATGRRIALPAEDGV</sequence>
<evidence type="ECO:0000259" key="1">
    <source>
        <dbReference type="Pfam" id="PF01408"/>
    </source>
</evidence>
<dbReference type="InterPro" id="IPR036291">
    <property type="entry name" value="NAD(P)-bd_dom_sf"/>
</dbReference>
<dbReference type="RefSeq" id="WP_106190234.1">
    <property type="nucleotide sequence ID" value="NZ_PVTF01000008.1"/>
</dbReference>
<dbReference type="Proteomes" id="UP000239494">
    <property type="component" value="Unassembled WGS sequence"/>
</dbReference>
<evidence type="ECO:0000313" key="4">
    <source>
        <dbReference type="Proteomes" id="UP000239494"/>
    </source>
</evidence>
<dbReference type="InterPro" id="IPR051317">
    <property type="entry name" value="Gfo/Idh/MocA_oxidoreduct"/>
</dbReference>
<dbReference type="Gene3D" id="3.30.360.10">
    <property type="entry name" value="Dihydrodipicolinate Reductase, domain 2"/>
    <property type="match status" value="1"/>
</dbReference>
<name>A0A2T0SZP6_9PSEU</name>
<comment type="caution">
    <text evidence="3">The sequence shown here is derived from an EMBL/GenBank/DDBJ whole genome shotgun (WGS) entry which is preliminary data.</text>
</comment>
<reference evidence="3 4" key="1">
    <citation type="submission" date="2018-03" db="EMBL/GenBank/DDBJ databases">
        <title>Genomic Encyclopedia of Archaeal and Bacterial Type Strains, Phase II (KMG-II): from individual species to whole genera.</title>
        <authorList>
            <person name="Goeker M."/>
        </authorList>
    </citation>
    <scope>NUCLEOTIDE SEQUENCE [LARGE SCALE GENOMIC DNA]</scope>
    <source>
        <strain evidence="3 4">DSM 44720</strain>
    </source>
</reference>
<dbReference type="GO" id="GO:0000166">
    <property type="term" value="F:nucleotide binding"/>
    <property type="evidence" value="ECO:0007669"/>
    <property type="project" value="InterPro"/>
</dbReference>
<dbReference type="InterPro" id="IPR055080">
    <property type="entry name" value="Gal80p-like_C"/>
</dbReference>
<dbReference type="Pfam" id="PF01408">
    <property type="entry name" value="GFO_IDH_MocA"/>
    <property type="match status" value="1"/>
</dbReference>
<feature type="domain" description="Gfo/Idh/MocA-like oxidoreductase N-terminal" evidence="1">
    <location>
        <begin position="16"/>
        <end position="130"/>
    </location>
</feature>
<dbReference type="SUPFAM" id="SSF51735">
    <property type="entry name" value="NAD(P)-binding Rossmann-fold domains"/>
    <property type="match status" value="1"/>
</dbReference>
<dbReference type="Gene3D" id="3.40.50.720">
    <property type="entry name" value="NAD(P)-binding Rossmann-like Domain"/>
    <property type="match status" value="1"/>
</dbReference>
<dbReference type="Pfam" id="PF22685">
    <property type="entry name" value="Gal80p_C-like"/>
    <property type="match status" value="1"/>
</dbReference>
<proteinExistence type="predicted"/>
<accession>A0A2T0SZP6</accession>
<dbReference type="OrthoDB" id="9815825at2"/>
<dbReference type="AlphaFoldDB" id="A0A2T0SZP6"/>
<feature type="domain" description="Gal80p-like C-terminal" evidence="2">
    <location>
        <begin position="143"/>
        <end position="278"/>
    </location>
</feature>
<protein>
    <submittedName>
        <fullName evidence="3">Putative dehydrogenase</fullName>
    </submittedName>
</protein>
<organism evidence="3 4">
    <name type="scientific">Umezawaea tangerina</name>
    <dbReference type="NCBI Taxonomy" id="84725"/>
    <lineage>
        <taxon>Bacteria</taxon>
        <taxon>Bacillati</taxon>
        <taxon>Actinomycetota</taxon>
        <taxon>Actinomycetes</taxon>
        <taxon>Pseudonocardiales</taxon>
        <taxon>Pseudonocardiaceae</taxon>
        <taxon>Umezawaea</taxon>
    </lineage>
</organism>
<dbReference type="InterPro" id="IPR000683">
    <property type="entry name" value="Gfo/Idh/MocA-like_OxRdtase_N"/>
</dbReference>
<dbReference type="PANTHER" id="PTHR43708">
    <property type="entry name" value="CONSERVED EXPRESSED OXIDOREDUCTASE (EUROFUNG)"/>
    <property type="match status" value="1"/>
</dbReference>
<evidence type="ECO:0000313" key="3">
    <source>
        <dbReference type="EMBL" id="PRY38887.1"/>
    </source>
</evidence>
<dbReference type="PANTHER" id="PTHR43708:SF1">
    <property type="entry name" value="GALACTOSE_LACTOSE METABOLISM REGULATORY PROTEIN GAL80"/>
    <property type="match status" value="1"/>
</dbReference>
<gene>
    <name evidence="3" type="ORF">CLV43_108287</name>
</gene>
<evidence type="ECO:0000259" key="2">
    <source>
        <dbReference type="Pfam" id="PF22685"/>
    </source>
</evidence>